<name>A0AA86VHP1_9FABA</name>
<dbReference type="Proteomes" id="UP001189624">
    <property type="component" value="Chromosome 3"/>
</dbReference>
<accession>A0AA86VHP1</accession>
<keyword evidence="2" id="KW-1185">Reference proteome</keyword>
<evidence type="ECO:0000313" key="1">
    <source>
        <dbReference type="EMBL" id="CAJ1938653.1"/>
    </source>
</evidence>
<organism evidence="1 2">
    <name type="scientific">Sphenostylis stenocarpa</name>
    <dbReference type="NCBI Taxonomy" id="92480"/>
    <lineage>
        <taxon>Eukaryota</taxon>
        <taxon>Viridiplantae</taxon>
        <taxon>Streptophyta</taxon>
        <taxon>Embryophyta</taxon>
        <taxon>Tracheophyta</taxon>
        <taxon>Spermatophyta</taxon>
        <taxon>Magnoliopsida</taxon>
        <taxon>eudicotyledons</taxon>
        <taxon>Gunneridae</taxon>
        <taxon>Pentapetalae</taxon>
        <taxon>rosids</taxon>
        <taxon>fabids</taxon>
        <taxon>Fabales</taxon>
        <taxon>Fabaceae</taxon>
        <taxon>Papilionoideae</taxon>
        <taxon>50 kb inversion clade</taxon>
        <taxon>NPAAA clade</taxon>
        <taxon>indigoferoid/millettioid clade</taxon>
        <taxon>Phaseoleae</taxon>
        <taxon>Sphenostylis</taxon>
    </lineage>
</organism>
<dbReference type="Gramene" id="rna-AYBTSS11_LOCUS8695">
    <property type="protein sequence ID" value="CAJ1938653.1"/>
    <property type="gene ID" value="gene-AYBTSS11_LOCUS8695"/>
</dbReference>
<dbReference type="AlphaFoldDB" id="A0AA86VHP1"/>
<reference evidence="1" key="1">
    <citation type="submission" date="2023-10" db="EMBL/GenBank/DDBJ databases">
        <authorList>
            <person name="Domelevo Entfellner J.-B."/>
        </authorList>
    </citation>
    <scope>NUCLEOTIDE SEQUENCE</scope>
</reference>
<protein>
    <submittedName>
        <fullName evidence="1">Uncharacterized protein</fullName>
    </submittedName>
</protein>
<proteinExistence type="predicted"/>
<gene>
    <name evidence="1" type="ORF">AYBTSS11_LOCUS8695</name>
</gene>
<dbReference type="EMBL" id="OY731400">
    <property type="protein sequence ID" value="CAJ1938653.1"/>
    <property type="molecule type" value="Genomic_DNA"/>
</dbReference>
<evidence type="ECO:0000313" key="2">
    <source>
        <dbReference type="Proteomes" id="UP001189624"/>
    </source>
</evidence>
<sequence length="77" mass="8322">MVDCVLRIRVLGILENLFIGRDFAFLGEGSVFWGKSGVGLRDCLEIVGNTFDGLTYFSTSSAREIGFLVPSAVTSLS</sequence>